<name>A0A397TG29_9GLOM</name>
<proteinExistence type="predicted"/>
<comment type="caution">
    <text evidence="1">The sequence shown here is derived from an EMBL/GenBank/DDBJ whole genome shotgun (WGS) entry which is preliminary data.</text>
</comment>
<evidence type="ECO:0000313" key="1">
    <source>
        <dbReference type="EMBL" id="RIA95337.1"/>
    </source>
</evidence>
<protein>
    <submittedName>
        <fullName evidence="1">Uncharacterized protein</fullName>
    </submittedName>
</protein>
<dbReference type="AlphaFoldDB" id="A0A397TG29"/>
<reference evidence="1 2" key="1">
    <citation type="submission" date="2018-06" db="EMBL/GenBank/DDBJ databases">
        <title>Comparative genomics reveals the genomic features of Rhizophagus irregularis, R. cerebriforme, R. diaphanum and Gigaspora rosea, and their symbiotic lifestyle signature.</title>
        <authorList>
            <person name="Morin E."/>
            <person name="San Clemente H."/>
            <person name="Chen E.C.H."/>
            <person name="De La Providencia I."/>
            <person name="Hainaut M."/>
            <person name="Kuo A."/>
            <person name="Kohler A."/>
            <person name="Murat C."/>
            <person name="Tang N."/>
            <person name="Roy S."/>
            <person name="Loubradou J."/>
            <person name="Henrissat B."/>
            <person name="Grigoriev I.V."/>
            <person name="Corradi N."/>
            <person name="Roux C."/>
            <person name="Martin F.M."/>
        </authorList>
    </citation>
    <scope>NUCLEOTIDE SEQUENCE [LARGE SCALE GENOMIC DNA]</scope>
    <source>
        <strain evidence="1 2">DAOM 227022</strain>
    </source>
</reference>
<dbReference type="EMBL" id="QKYT01000063">
    <property type="protein sequence ID" value="RIA95337.1"/>
    <property type="molecule type" value="Genomic_DNA"/>
</dbReference>
<evidence type="ECO:0000313" key="2">
    <source>
        <dbReference type="Proteomes" id="UP000265703"/>
    </source>
</evidence>
<accession>A0A397TG29</accession>
<organism evidence="1 2">
    <name type="scientific">Glomus cerebriforme</name>
    <dbReference type="NCBI Taxonomy" id="658196"/>
    <lineage>
        <taxon>Eukaryota</taxon>
        <taxon>Fungi</taxon>
        <taxon>Fungi incertae sedis</taxon>
        <taxon>Mucoromycota</taxon>
        <taxon>Glomeromycotina</taxon>
        <taxon>Glomeromycetes</taxon>
        <taxon>Glomerales</taxon>
        <taxon>Glomeraceae</taxon>
        <taxon>Glomus</taxon>
    </lineage>
</organism>
<sequence>MEEELRGLVRDITKMSNYIRIHEENVAARMASNDVAEIFVLLSEMRENANIILSGVDEENEGIRKIIK</sequence>
<keyword evidence="2" id="KW-1185">Reference proteome</keyword>
<dbReference type="Proteomes" id="UP000265703">
    <property type="component" value="Unassembled WGS sequence"/>
</dbReference>
<gene>
    <name evidence="1" type="ORF">C1645_816834</name>
</gene>